<dbReference type="Proteomes" id="UP000292373">
    <property type="component" value="Unassembled WGS sequence"/>
</dbReference>
<dbReference type="OrthoDB" id="9797252at2"/>
<sequence>MTSTSQPAFPQAALEWLAPVAADGRPVPTPRVLLLGRSVAPLATALDRRGANLVACDGSRAGVRALLNRAPRALPTVARPEHLPFAPMSFDAVHVHQSLHALSEGALASIARVLAPDGHLAVSYTVRDDSVPWVRRLTALLRDVDPAAMKGAYGTESVERLVASPHYAEVAERSHRLWVPISRVDLLGMVAKRFPDLEQERLSRLMSDVGELYATSARVPEPLLLPYRVVCWRAVVDHTEFTSQLEPPEDGVRIRL</sequence>
<dbReference type="GO" id="GO:0032259">
    <property type="term" value="P:methylation"/>
    <property type="evidence" value="ECO:0007669"/>
    <property type="project" value="UniProtKB-KW"/>
</dbReference>
<evidence type="ECO:0000313" key="2">
    <source>
        <dbReference type="EMBL" id="TBT88571.1"/>
    </source>
</evidence>
<dbReference type="InterPro" id="IPR013216">
    <property type="entry name" value="Methyltransf_11"/>
</dbReference>
<dbReference type="SUPFAM" id="SSF53335">
    <property type="entry name" value="S-adenosyl-L-methionine-dependent methyltransferases"/>
    <property type="match status" value="1"/>
</dbReference>
<keyword evidence="3" id="KW-1185">Reference proteome</keyword>
<evidence type="ECO:0000259" key="1">
    <source>
        <dbReference type="Pfam" id="PF08241"/>
    </source>
</evidence>
<feature type="domain" description="Methyltransferase type 11" evidence="1">
    <location>
        <begin position="41"/>
        <end position="121"/>
    </location>
</feature>
<name>A0A4Q9KH05_9ACTN</name>
<dbReference type="AlphaFoldDB" id="A0A4Q9KH05"/>
<organism evidence="2 3">
    <name type="scientific">Propioniciclava sinopodophylli</name>
    <dbReference type="NCBI Taxonomy" id="1837344"/>
    <lineage>
        <taxon>Bacteria</taxon>
        <taxon>Bacillati</taxon>
        <taxon>Actinomycetota</taxon>
        <taxon>Actinomycetes</taxon>
        <taxon>Propionibacteriales</taxon>
        <taxon>Propionibacteriaceae</taxon>
        <taxon>Propioniciclava</taxon>
    </lineage>
</organism>
<proteinExistence type="predicted"/>
<keyword evidence="2" id="KW-0808">Transferase</keyword>
<dbReference type="Pfam" id="PF08241">
    <property type="entry name" value="Methyltransf_11"/>
    <property type="match status" value="1"/>
</dbReference>
<dbReference type="RefSeq" id="WP_131166701.1">
    <property type="nucleotide sequence ID" value="NZ_SDMQ01000001.1"/>
</dbReference>
<protein>
    <submittedName>
        <fullName evidence="2">Class I SAM-dependent methyltransferase</fullName>
    </submittedName>
</protein>
<dbReference type="Gene3D" id="3.40.50.150">
    <property type="entry name" value="Vaccinia Virus protein VP39"/>
    <property type="match status" value="1"/>
</dbReference>
<keyword evidence="2" id="KW-0489">Methyltransferase</keyword>
<evidence type="ECO:0000313" key="3">
    <source>
        <dbReference type="Proteomes" id="UP000292373"/>
    </source>
</evidence>
<gene>
    <name evidence="2" type="ORF">ET989_01045</name>
</gene>
<reference evidence="2 3" key="1">
    <citation type="submission" date="2019-01" db="EMBL/GenBank/DDBJ databases">
        <title>Lactibacter flavus gen. nov., sp. nov., a novel bacterium of the family Propionibacteriaceae isolated from raw milk and dairy products.</title>
        <authorList>
            <person name="Huptas C."/>
            <person name="Wenning M."/>
            <person name="Breitenwieser F."/>
            <person name="Doll E."/>
            <person name="Von Neubeck M."/>
            <person name="Busse H.-J."/>
            <person name="Scherer S."/>
        </authorList>
    </citation>
    <scope>NUCLEOTIDE SEQUENCE [LARGE SCALE GENOMIC DNA]</scope>
    <source>
        <strain evidence="2 3">KCTC 33808</strain>
    </source>
</reference>
<dbReference type="InterPro" id="IPR029063">
    <property type="entry name" value="SAM-dependent_MTases_sf"/>
</dbReference>
<accession>A0A4Q9KH05</accession>
<comment type="caution">
    <text evidence="2">The sequence shown here is derived from an EMBL/GenBank/DDBJ whole genome shotgun (WGS) entry which is preliminary data.</text>
</comment>
<dbReference type="GO" id="GO:0008757">
    <property type="term" value="F:S-adenosylmethionine-dependent methyltransferase activity"/>
    <property type="evidence" value="ECO:0007669"/>
    <property type="project" value="InterPro"/>
</dbReference>
<dbReference type="EMBL" id="SDMQ01000001">
    <property type="protein sequence ID" value="TBT88571.1"/>
    <property type="molecule type" value="Genomic_DNA"/>
</dbReference>